<keyword evidence="2" id="KW-1185">Reference proteome</keyword>
<dbReference type="EMBL" id="LR593887">
    <property type="protein sequence ID" value="VTR99367.1"/>
    <property type="molecule type" value="Genomic_DNA"/>
</dbReference>
<dbReference type="AlphaFoldDB" id="A0A6C2YJL1"/>
<protein>
    <submittedName>
        <fullName evidence="1">Uncharacterized protein</fullName>
    </submittedName>
</protein>
<dbReference type="EMBL" id="LR586016">
    <property type="protein sequence ID" value="VIP01760.1"/>
    <property type="molecule type" value="Genomic_DNA"/>
</dbReference>
<name>A0A6C2YJL1_9BACT</name>
<reference evidence="1" key="1">
    <citation type="submission" date="2019-04" db="EMBL/GenBank/DDBJ databases">
        <authorList>
            <consortium name="Science for Life Laboratories"/>
        </authorList>
    </citation>
    <scope>NUCLEOTIDE SEQUENCE</scope>
    <source>
        <strain evidence="1">MBLW1</strain>
    </source>
</reference>
<dbReference type="Proteomes" id="UP000464378">
    <property type="component" value="Chromosome"/>
</dbReference>
<dbReference type="RefSeq" id="WP_162657012.1">
    <property type="nucleotide sequence ID" value="NZ_LR593887.1"/>
</dbReference>
<evidence type="ECO:0000313" key="2">
    <source>
        <dbReference type="Proteomes" id="UP000464378"/>
    </source>
</evidence>
<evidence type="ECO:0000313" key="1">
    <source>
        <dbReference type="EMBL" id="VIP01760.1"/>
    </source>
</evidence>
<proteinExistence type="predicted"/>
<dbReference type="InParanoid" id="A0A6C2YJL1"/>
<accession>A0A6C2YJL1</accession>
<gene>
    <name evidence="1" type="ORF">GMBLW1_22000</name>
</gene>
<dbReference type="KEGG" id="tim:GMBLW1_22000"/>
<organism evidence="1">
    <name type="scientific">Tuwongella immobilis</name>
    <dbReference type="NCBI Taxonomy" id="692036"/>
    <lineage>
        <taxon>Bacteria</taxon>
        <taxon>Pseudomonadati</taxon>
        <taxon>Planctomycetota</taxon>
        <taxon>Planctomycetia</taxon>
        <taxon>Gemmatales</taxon>
        <taxon>Gemmataceae</taxon>
        <taxon>Tuwongella</taxon>
    </lineage>
</organism>
<sequence length="159" mass="17871">MSDTVVKVIPADPRYVPPAAVHQPALDLLIRLAPRCEDPSIRVHRKVQYVDAGEYEEGATCPHCGQHLVFNFFVEDDPPANWYREIVHQTELHAEGVPTVMPCCGAEVPFEEVRFDSSGFARFELIVSNPDTPYPLPDGAMRQLEAVVGCPLRQVWARY</sequence>